<reference evidence="2" key="1">
    <citation type="submission" date="2020-05" db="EMBL/GenBank/DDBJ databases">
        <title>Genomic Encyclopedia of Type Strains, Phase IV (KMG-V): Genome sequencing to study the core and pangenomes of soil and plant-associated prokaryotes.</title>
        <authorList>
            <person name="Whitman W."/>
        </authorList>
    </citation>
    <scope>NUCLEOTIDE SEQUENCE</scope>
    <source>
        <strain evidence="2">16F</strain>
    </source>
</reference>
<dbReference type="Proteomes" id="UP000610746">
    <property type="component" value="Unassembled WGS sequence"/>
</dbReference>
<organism evidence="2 3">
    <name type="scientific">Frigoriflavimonas asaccharolytica</name>
    <dbReference type="NCBI Taxonomy" id="2735899"/>
    <lineage>
        <taxon>Bacteria</taxon>
        <taxon>Pseudomonadati</taxon>
        <taxon>Bacteroidota</taxon>
        <taxon>Flavobacteriia</taxon>
        <taxon>Flavobacteriales</taxon>
        <taxon>Weeksellaceae</taxon>
        <taxon>Frigoriflavimonas</taxon>
    </lineage>
</organism>
<accession>A0A8J8GCN0</accession>
<proteinExistence type="predicted"/>
<dbReference type="AlphaFoldDB" id="A0A8J8GCN0"/>
<dbReference type="RefSeq" id="WP_173779850.1">
    <property type="nucleotide sequence ID" value="NZ_JABSNO010000019.1"/>
</dbReference>
<gene>
    <name evidence="2" type="ORF">HNQ03_002364</name>
</gene>
<feature type="transmembrane region" description="Helical" evidence="1">
    <location>
        <begin position="125"/>
        <end position="144"/>
    </location>
</feature>
<evidence type="ECO:0000313" key="3">
    <source>
        <dbReference type="Proteomes" id="UP000610746"/>
    </source>
</evidence>
<sequence length="178" mass="20804">MKPEISSIDRIRTRPRFKVYTTLSPDEYASSLKKYIAENKEFSGNVNREIATIYLETEEDFYYKPYLSLRTEIDEGKTVVRGVFGPSSNIWTMFMFLYSFLILSFGSLMMLWFVGNNIKIEDFTWCLPVALVVLALIIFTYAAARFGQNKSKREMAQLRRFAIESTLEFEDLDVENED</sequence>
<keyword evidence="1" id="KW-1133">Transmembrane helix</keyword>
<keyword evidence="1" id="KW-0472">Membrane</keyword>
<feature type="transmembrane region" description="Helical" evidence="1">
    <location>
        <begin position="90"/>
        <end position="113"/>
    </location>
</feature>
<protein>
    <submittedName>
        <fullName evidence="2">Uncharacterized protein</fullName>
    </submittedName>
</protein>
<keyword evidence="1" id="KW-0812">Transmembrane</keyword>
<dbReference type="EMBL" id="JABSNO010000019">
    <property type="protein sequence ID" value="NRS93277.1"/>
    <property type="molecule type" value="Genomic_DNA"/>
</dbReference>
<evidence type="ECO:0000313" key="2">
    <source>
        <dbReference type="EMBL" id="NRS93277.1"/>
    </source>
</evidence>
<name>A0A8J8GCN0_9FLAO</name>
<evidence type="ECO:0000256" key="1">
    <source>
        <dbReference type="SAM" id="Phobius"/>
    </source>
</evidence>
<comment type="caution">
    <text evidence="2">The sequence shown here is derived from an EMBL/GenBank/DDBJ whole genome shotgun (WGS) entry which is preliminary data.</text>
</comment>
<keyword evidence="3" id="KW-1185">Reference proteome</keyword>